<dbReference type="InterPro" id="IPR041827">
    <property type="entry name" value="CpdB_N"/>
</dbReference>
<evidence type="ECO:0000256" key="1">
    <source>
        <dbReference type="ARBA" id="ARBA00000527"/>
    </source>
</evidence>
<evidence type="ECO:0000313" key="14">
    <source>
        <dbReference type="EMBL" id="RVU96148.1"/>
    </source>
</evidence>
<dbReference type="GO" id="GO:0009166">
    <property type="term" value="P:nucleotide catabolic process"/>
    <property type="evidence" value="ECO:0007669"/>
    <property type="project" value="InterPro"/>
</dbReference>
<dbReference type="Proteomes" id="UP000288388">
    <property type="component" value="Unassembled WGS sequence"/>
</dbReference>
<keyword evidence="9 11" id="KW-0378">Hydrolase</keyword>
<evidence type="ECO:0000256" key="8">
    <source>
        <dbReference type="ARBA" id="ARBA00022741"/>
    </source>
</evidence>
<dbReference type="CDD" id="cd07410">
    <property type="entry name" value="MPP_CpdB_N"/>
    <property type="match status" value="1"/>
</dbReference>
<reference evidence="14 15" key="1">
    <citation type="submission" date="2018-12" db="EMBL/GenBank/DDBJ databases">
        <title>A novel vanA-carrying plasmid in a clinical isolate of Enterococcus avium.</title>
        <authorList>
            <person name="Bernasconi O.J."/>
            <person name="Luzzaro F."/>
            <person name="Endimiani A."/>
        </authorList>
    </citation>
    <scope>NUCLEOTIDE SEQUENCE [LARGE SCALE GENOMIC DNA]</scope>
    <source>
        <strain evidence="14 15">LC0559/18</strain>
    </source>
</reference>
<dbReference type="InterPro" id="IPR008334">
    <property type="entry name" value="5'-Nucleotdase_C"/>
</dbReference>
<comment type="catalytic activity">
    <reaction evidence="1">
        <text>a ribonucleoside 3'-phosphate + H2O = a ribonucleoside + phosphate</text>
        <dbReference type="Rhea" id="RHEA:10144"/>
        <dbReference type="ChEBI" id="CHEBI:13197"/>
        <dbReference type="ChEBI" id="CHEBI:15377"/>
        <dbReference type="ChEBI" id="CHEBI:18254"/>
        <dbReference type="ChEBI" id="CHEBI:43474"/>
        <dbReference type="EC" id="3.1.3.6"/>
    </reaction>
</comment>
<comment type="similarity">
    <text evidence="5 11">Belongs to the 5'-nucleotidase family.</text>
</comment>
<keyword evidence="6" id="KW-0479">Metal-binding</keyword>
<feature type="domain" description="5'-Nucleotidase C-terminal" evidence="13">
    <location>
        <begin position="323"/>
        <end position="477"/>
    </location>
</feature>
<comment type="subcellular location">
    <subcellularLocation>
        <location evidence="4">Cell envelope</location>
    </subcellularLocation>
</comment>
<evidence type="ECO:0000256" key="10">
    <source>
        <dbReference type="ARBA" id="ARBA00023268"/>
    </source>
</evidence>
<dbReference type="GO" id="GO:0030288">
    <property type="term" value="C:outer membrane-bounded periplasmic space"/>
    <property type="evidence" value="ECO:0007669"/>
    <property type="project" value="TreeGrafter"/>
</dbReference>
<accession>A0A437URA2</accession>
<organism evidence="14 15">
    <name type="scientific">Enterococcus avium</name>
    <name type="common">Streptococcus avium</name>
    <dbReference type="NCBI Taxonomy" id="33945"/>
    <lineage>
        <taxon>Bacteria</taxon>
        <taxon>Bacillati</taxon>
        <taxon>Bacillota</taxon>
        <taxon>Bacilli</taxon>
        <taxon>Lactobacillales</taxon>
        <taxon>Enterococcaceae</taxon>
        <taxon>Enterococcus</taxon>
    </lineage>
</organism>
<evidence type="ECO:0000256" key="9">
    <source>
        <dbReference type="ARBA" id="ARBA00022801"/>
    </source>
</evidence>
<dbReference type="InterPro" id="IPR036907">
    <property type="entry name" value="5'-Nucleotdase_C_sf"/>
</dbReference>
<comment type="catalytic activity">
    <reaction evidence="2">
        <text>a nucleoside 2',3'-cyclic phosphate + H2O = a nucleoside 3'-phosphate + H(+)</text>
        <dbReference type="Rhea" id="RHEA:19621"/>
        <dbReference type="ChEBI" id="CHEBI:15377"/>
        <dbReference type="ChEBI" id="CHEBI:15378"/>
        <dbReference type="ChEBI" id="CHEBI:66949"/>
        <dbReference type="ChEBI" id="CHEBI:66954"/>
        <dbReference type="EC" id="3.1.4.16"/>
    </reaction>
</comment>
<dbReference type="Pfam" id="PF02872">
    <property type="entry name" value="5_nucleotid_C"/>
    <property type="match status" value="1"/>
</dbReference>
<gene>
    <name evidence="14" type="ORF">EK398_15570</name>
</gene>
<keyword evidence="7" id="KW-0732">Signal</keyword>
<dbReference type="InterPro" id="IPR004843">
    <property type="entry name" value="Calcineurin-like_PHP"/>
</dbReference>
<keyword evidence="10" id="KW-0511">Multifunctional enzyme</keyword>
<dbReference type="GO" id="GO:0046872">
    <property type="term" value="F:metal ion binding"/>
    <property type="evidence" value="ECO:0007669"/>
    <property type="project" value="UniProtKB-KW"/>
</dbReference>
<dbReference type="EMBL" id="RYZS01000001">
    <property type="protein sequence ID" value="RVU96148.1"/>
    <property type="molecule type" value="Genomic_DNA"/>
</dbReference>
<evidence type="ECO:0000256" key="7">
    <source>
        <dbReference type="ARBA" id="ARBA00022729"/>
    </source>
</evidence>
<dbReference type="PANTHER" id="PTHR11575:SF6">
    <property type="entry name" value="2',3'-CYCLIC-NUCLEOTIDE 2'-PHOSPHODIESTERASE_3'-NUCLEOTIDASE"/>
    <property type="match status" value="1"/>
</dbReference>
<evidence type="ECO:0000259" key="13">
    <source>
        <dbReference type="Pfam" id="PF02872"/>
    </source>
</evidence>
<dbReference type="GO" id="GO:0008663">
    <property type="term" value="F:2',3'-cyclic-nucleotide 2'-phosphodiesterase activity"/>
    <property type="evidence" value="ECO:0007669"/>
    <property type="project" value="UniProtKB-EC"/>
</dbReference>
<evidence type="ECO:0000313" key="15">
    <source>
        <dbReference type="Proteomes" id="UP000288388"/>
    </source>
</evidence>
<dbReference type="GO" id="GO:0000166">
    <property type="term" value="F:nucleotide binding"/>
    <property type="evidence" value="ECO:0007669"/>
    <property type="project" value="UniProtKB-KW"/>
</dbReference>
<comment type="caution">
    <text evidence="14">The sequence shown here is derived from an EMBL/GenBank/DDBJ whole genome shotgun (WGS) entry which is preliminary data.</text>
</comment>
<dbReference type="Gene3D" id="3.60.21.10">
    <property type="match status" value="1"/>
</dbReference>
<dbReference type="PRINTS" id="PR01607">
    <property type="entry name" value="APYRASEFAMLY"/>
</dbReference>
<keyword evidence="8 11" id="KW-0547">Nucleotide-binding</keyword>
<name>A0A437URA2_ENTAV</name>
<dbReference type="AlphaFoldDB" id="A0A437URA2"/>
<dbReference type="Gene3D" id="3.90.780.10">
    <property type="entry name" value="5'-Nucleotidase, C-terminal domain"/>
    <property type="match status" value="1"/>
</dbReference>
<dbReference type="RefSeq" id="WP_127979533.1">
    <property type="nucleotide sequence ID" value="NZ_JBPFKW010000126.1"/>
</dbReference>
<dbReference type="SUPFAM" id="SSF56300">
    <property type="entry name" value="Metallo-dependent phosphatases"/>
    <property type="match status" value="1"/>
</dbReference>
<evidence type="ECO:0000259" key="12">
    <source>
        <dbReference type="Pfam" id="PF00149"/>
    </source>
</evidence>
<proteinExistence type="inferred from homology"/>
<evidence type="ECO:0000256" key="3">
    <source>
        <dbReference type="ARBA" id="ARBA00001968"/>
    </source>
</evidence>
<evidence type="ECO:0000256" key="5">
    <source>
        <dbReference type="ARBA" id="ARBA00006654"/>
    </source>
</evidence>
<dbReference type="SUPFAM" id="SSF55816">
    <property type="entry name" value="5'-nucleotidase (syn. UDP-sugar hydrolase), C-terminal domain"/>
    <property type="match status" value="1"/>
</dbReference>
<dbReference type="InterPro" id="IPR029052">
    <property type="entry name" value="Metallo-depent_PP-like"/>
</dbReference>
<protein>
    <submittedName>
        <fullName evidence="14">Bifunctional metallophosphatase/5'-nucleotidase</fullName>
    </submittedName>
</protein>
<dbReference type="GO" id="GO:0008254">
    <property type="term" value="F:3'-nucleotidase activity"/>
    <property type="evidence" value="ECO:0007669"/>
    <property type="project" value="UniProtKB-EC"/>
</dbReference>
<dbReference type="InterPro" id="IPR006179">
    <property type="entry name" value="5_nucleotidase/apyrase"/>
</dbReference>
<evidence type="ECO:0000256" key="6">
    <source>
        <dbReference type="ARBA" id="ARBA00022723"/>
    </source>
</evidence>
<dbReference type="InterPro" id="IPR006146">
    <property type="entry name" value="5'-Nucleotdase_CS"/>
</dbReference>
<comment type="cofactor">
    <cofactor evidence="3">
        <name>a divalent metal cation</name>
        <dbReference type="ChEBI" id="CHEBI:60240"/>
    </cofactor>
</comment>
<sequence>MKITFLETSDMHGYVYPTDYAGKHDLALGAAKVATKLKKLREKAEGVVVTIENGDFIQGSPLSYYIAQGKYSVGTLTKAINQMNYDVQVIGNHEFNYGLEYLQAAIDSYQAPVLAANILNEAGDPYFGKAYTIIEKAGLKIAVLGLVTQYIPHWEKPVTLKGITFESIVETAKKYIPILRQQADVVVVSYHGGFERNLMTGEPTEALTGENEGYQLLQEVSGIDALFTGHQHRVIADIVNGVPVVQPGYRGNHIGEIQLTVEKIEGKVVVTDSQAGVHSLEDVAVDPKILAAVETAETDLDDWLDRTLGRVKGDMAINDPMEARLVEHPYVEFINRVQMKASKAKISGTALFNNEGTGFGSTITMRDVITNYIYPNTLAVIKVSGADLRAALEQSASYLAVEKGKVVFNPAFIKPKPQYYNYDMYEGIDYTIDMNQPVGQRITHLTFQNQAIMPEQELEIVTNHYRAIGGGNYEMFGAEKIVREIQVDMTELIADYLKQHPIIQAKTNQNFQVVL</sequence>
<evidence type="ECO:0000256" key="11">
    <source>
        <dbReference type="RuleBase" id="RU362119"/>
    </source>
</evidence>
<dbReference type="PANTHER" id="PTHR11575">
    <property type="entry name" value="5'-NUCLEOTIDASE-RELATED"/>
    <property type="match status" value="1"/>
</dbReference>
<dbReference type="PROSITE" id="PS00786">
    <property type="entry name" value="5_NUCLEOTIDASE_2"/>
    <property type="match status" value="1"/>
</dbReference>
<feature type="domain" description="Calcineurin-like phosphoesterase" evidence="12">
    <location>
        <begin position="4"/>
        <end position="233"/>
    </location>
</feature>
<evidence type="ECO:0000256" key="4">
    <source>
        <dbReference type="ARBA" id="ARBA00004196"/>
    </source>
</evidence>
<evidence type="ECO:0000256" key="2">
    <source>
        <dbReference type="ARBA" id="ARBA00001730"/>
    </source>
</evidence>
<dbReference type="Pfam" id="PF00149">
    <property type="entry name" value="Metallophos"/>
    <property type="match status" value="1"/>
</dbReference>